<keyword evidence="11 16" id="KW-0472">Membrane</keyword>
<dbReference type="GO" id="GO:0015379">
    <property type="term" value="F:potassium:chloride symporter activity"/>
    <property type="evidence" value="ECO:0007669"/>
    <property type="project" value="InterPro"/>
</dbReference>
<evidence type="ECO:0000256" key="7">
    <source>
        <dbReference type="ARBA" id="ARBA00022847"/>
    </source>
</evidence>
<keyword evidence="13" id="KW-0868">Chloride</keyword>
<feature type="transmembrane region" description="Helical" evidence="16">
    <location>
        <begin position="383"/>
        <end position="408"/>
    </location>
</feature>
<feature type="transmembrane region" description="Helical" evidence="16">
    <location>
        <begin position="466"/>
        <end position="492"/>
    </location>
</feature>
<sequence length="1065" mass="118530">SHKYSRGVFFLLVCCLPGDVTPRESSPFINNTDQDQENYYDGKNMALFEEEIESNPMVSSLLNKLANYTNLTQGVTEHEEYENEEGSPQMGTFIGVYLPCMQNILGVILFLRLTWIVGTAGILESFAIVVMCCTCTMLTAISMSAIATNGVVPAGGSYYMISRSLGPEFGGAVGLCFYLGTTFAGSMYILGTIEILLTYIVPNAAVFVAEKKEGEAEAMLNNMRVYGTCCLALMALVVFVGVKYVNKLALVFLACVVLSIMAIYAGVIKTVIEPPDFPICLLGNRSLQNHNFEKCVKTEVIKNVTYTTKLWELFCDSRHLNATCDEYFTLNNVTEIQGIPGLLSGVIKDNMWGDYGPSGMLVEKKRQSSVPAQDNSRDIYMPYVFNDISTFFTLLVGIYFPSVTGIMAGSNRSGDLRDAQRSIPFGTILAIATTSFIYMTCVVLFGACIEGVVLRDKFGDSVKKNLVIGTLAWPSPWVIVIGSFFSCCGAGLQSLTGAPRLLQAIARDGIVPFLQVFGHGKANGEPTWALLMTAGICEIGILIASLDAVAPILSINGMFYPVSCVQFFLMCYLFVNLACAVQTLLRTPNWRPRFKFYHWTLSFLGMSLCVSLMFISSWYYALVAMSIAGCIYKYIEYRGAEKEWGDGIRGLSLNAARYALIRLEEVQPHTKNWRPQLLVLLKLDSDLGVKHPRLLSFTTQLKAGKGLTIVSSVLEGTYMTLGAEAKSAEQNVKSAMHAERTKGFCHVVVSSNLRDGFSHLIQSAGLGGMKHNAVLMAWPGAWKQAEDSYPWKNFIETVRETTSAHQALLVAKNIDKFPSSEDRLGEGTIDVWWIVHDGGLLMLLPFLLRQHKVWRKCKMRIFTVAQMDDNSIQMKKDLQMFLYHLRLNAVVEVVEMHDSDIAAFTYEKTLVMEQRSQMLKQMQLSRNEREREAQLITKLGTKSHGNLNDNAPATPDHRVHMTWTKDKLITERNRNRSEPNVGVKDLFNMKPNQSNVRRMHTAVKLNEVVVNKSQGAQLVLLNMPGPPKTKGGDENYMEFLEVLMDGLDRVLLVRGGGREVITIYS</sequence>
<evidence type="ECO:0000256" key="5">
    <source>
        <dbReference type="ARBA" id="ARBA00022553"/>
    </source>
</evidence>
<dbReference type="Ensembl" id="ENSOMYT00000069911.2">
    <property type="protein sequence ID" value="ENSOMYP00000064228.2"/>
    <property type="gene ID" value="ENSOMYG00000021730.2"/>
</dbReference>
<evidence type="ECO:0000256" key="2">
    <source>
        <dbReference type="ARBA" id="ARBA00022448"/>
    </source>
</evidence>
<comment type="similarity">
    <text evidence="14">Belongs to the SLC12A transporter family. K/Cl co-transporter subfamily.</text>
</comment>
<feature type="signal peptide" evidence="17">
    <location>
        <begin position="1"/>
        <end position="22"/>
    </location>
</feature>
<reference evidence="20" key="2">
    <citation type="submission" date="2025-08" db="UniProtKB">
        <authorList>
            <consortium name="Ensembl"/>
        </authorList>
    </citation>
    <scope>IDENTIFICATION</scope>
</reference>
<evidence type="ECO:0000256" key="14">
    <source>
        <dbReference type="ARBA" id="ARBA00046331"/>
    </source>
</evidence>
<dbReference type="GO" id="GO:0005886">
    <property type="term" value="C:plasma membrane"/>
    <property type="evidence" value="ECO:0007669"/>
    <property type="project" value="UniProtKB-SubCell"/>
</dbReference>
<evidence type="ECO:0000256" key="17">
    <source>
        <dbReference type="SAM" id="SignalP"/>
    </source>
</evidence>
<keyword evidence="5" id="KW-0597">Phosphoprotein</keyword>
<feature type="transmembrane region" description="Helical" evidence="16">
    <location>
        <begin position="529"/>
        <end position="553"/>
    </location>
</feature>
<dbReference type="Gene3D" id="1.20.1740.10">
    <property type="entry name" value="Amino acid/polyamine transporter I"/>
    <property type="match status" value="1"/>
</dbReference>
<keyword evidence="21" id="KW-1185">Reference proteome</keyword>
<dbReference type="GO" id="GO:0055064">
    <property type="term" value="P:chloride ion homeostasis"/>
    <property type="evidence" value="ECO:0007669"/>
    <property type="project" value="TreeGrafter"/>
</dbReference>
<comment type="catalytic activity">
    <reaction evidence="15">
        <text>K(+)(in) + chloride(in) = K(+)(out) + chloride(out)</text>
        <dbReference type="Rhea" id="RHEA:72427"/>
        <dbReference type="ChEBI" id="CHEBI:17996"/>
        <dbReference type="ChEBI" id="CHEBI:29103"/>
    </reaction>
</comment>
<dbReference type="Proteomes" id="UP000694395">
    <property type="component" value="Chromosome 8"/>
</dbReference>
<feature type="transmembrane region" description="Helical" evidence="16">
    <location>
        <begin position="428"/>
        <end position="454"/>
    </location>
</feature>
<reference evidence="20" key="3">
    <citation type="submission" date="2025-09" db="UniProtKB">
        <authorList>
            <consortium name="Ensembl"/>
        </authorList>
    </citation>
    <scope>IDENTIFICATION</scope>
</reference>
<keyword evidence="4" id="KW-0633">Potassium transport</keyword>
<evidence type="ECO:0000256" key="11">
    <source>
        <dbReference type="ARBA" id="ARBA00023136"/>
    </source>
</evidence>
<dbReference type="InterPro" id="IPR000076">
    <property type="entry name" value="KCL_cotranspt"/>
</dbReference>
<keyword evidence="17" id="KW-0732">Signal</keyword>
<evidence type="ECO:0000256" key="8">
    <source>
        <dbReference type="ARBA" id="ARBA00022958"/>
    </source>
</evidence>
<keyword evidence="12" id="KW-0325">Glycoprotein</keyword>
<feature type="domain" description="SLC12A transporter C-terminal" evidence="19">
    <location>
        <begin position="811"/>
        <end position="1065"/>
    </location>
</feature>
<accession>A0A8C7SCB9</accession>
<evidence type="ECO:0000256" key="6">
    <source>
        <dbReference type="ARBA" id="ARBA00022692"/>
    </source>
</evidence>
<evidence type="ECO:0000259" key="19">
    <source>
        <dbReference type="Pfam" id="PF03522"/>
    </source>
</evidence>
<dbReference type="NCBIfam" id="TIGR00930">
    <property type="entry name" value="2a30"/>
    <property type="match status" value="1"/>
</dbReference>
<dbReference type="InterPro" id="IPR004841">
    <property type="entry name" value="AA-permease/SLC12A_dom"/>
</dbReference>
<protein>
    <submittedName>
        <fullName evidence="20">Solute carrier family 12 member 7a</fullName>
    </submittedName>
</protein>
<evidence type="ECO:0000256" key="12">
    <source>
        <dbReference type="ARBA" id="ARBA00023180"/>
    </source>
</evidence>
<dbReference type="PANTHER" id="PTHR11827:SF47">
    <property type="entry name" value="SOLUTE CARRIER FAMILY 12 MEMBER 7"/>
    <property type="match status" value="1"/>
</dbReference>
<dbReference type="FunFam" id="1.20.1740.10:FF:000049">
    <property type="entry name" value="Solute carrier family 12 (potassium/chloride transporter), member 4"/>
    <property type="match status" value="1"/>
</dbReference>
<reference evidence="20" key="1">
    <citation type="submission" date="2020-07" db="EMBL/GenBank/DDBJ databases">
        <title>A long reads based de novo assembly of the rainbow trout Arlee double haploid line genome.</title>
        <authorList>
            <person name="Gao G."/>
            <person name="Palti Y."/>
        </authorList>
    </citation>
    <scope>NUCLEOTIDE SEQUENCE [LARGE SCALE GENOMIC DNA]</scope>
</reference>
<evidence type="ECO:0000256" key="3">
    <source>
        <dbReference type="ARBA" id="ARBA00022475"/>
    </source>
</evidence>
<gene>
    <name evidence="20" type="primary">LOC110530391</name>
</gene>
<evidence type="ECO:0000256" key="16">
    <source>
        <dbReference type="SAM" id="Phobius"/>
    </source>
</evidence>
<feature type="domain" description="SLC12A transporter C-terminal" evidence="19">
    <location>
        <begin position="692"/>
        <end position="808"/>
    </location>
</feature>
<keyword evidence="8" id="KW-0630">Potassium</keyword>
<keyword evidence="3" id="KW-1003">Cell membrane</keyword>
<feature type="transmembrane region" description="Helical" evidence="16">
    <location>
        <begin position="94"/>
        <end position="114"/>
    </location>
</feature>
<name>A0A8C7SCB9_ONCMY</name>
<dbReference type="GO" id="GO:0045202">
    <property type="term" value="C:synapse"/>
    <property type="evidence" value="ECO:0007669"/>
    <property type="project" value="GOC"/>
</dbReference>
<feature type="transmembrane region" description="Helical" evidence="16">
    <location>
        <begin position="126"/>
        <end position="152"/>
    </location>
</feature>
<dbReference type="PANTHER" id="PTHR11827">
    <property type="entry name" value="SOLUTE CARRIER FAMILY 12, CATION COTRANSPORTERS"/>
    <property type="match status" value="1"/>
</dbReference>
<feature type="transmembrane region" description="Helical" evidence="16">
    <location>
        <begin position="248"/>
        <end position="267"/>
    </location>
</feature>
<evidence type="ECO:0000256" key="9">
    <source>
        <dbReference type="ARBA" id="ARBA00022989"/>
    </source>
</evidence>
<dbReference type="GeneTree" id="ENSGT00940000157657"/>
<keyword evidence="6 16" id="KW-0812">Transmembrane</keyword>
<evidence type="ECO:0000256" key="1">
    <source>
        <dbReference type="ARBA" id="ARBA00004651"/>
    </source>
</evidence>
<organism evidence="20 21">
    <name type="scientific">Oncorhynchus mykiss</name>
    <name type="common">Rainbow trout</name>
    <name type="synonym">Salmo gairdneri</name>
    <dbReference type="NCBI Taxonomy" id="8022"/>
    <lineage>
        <taxon>Eukaryota</taxon>
        <taxon>Metazoa</taxon>
        <taxon>Chordata</taxon>
        <taxon>Craniata</taxon>
        <taxon>Vertebrata</taxon>
        <taxon>Euteleostomi</taxon>
        <taxon>Actinopterygii</taxon>
        <taxon>Neopterygii</taxon>
        <taxon>Teleostei</taxon>
        <taxon>Protacanthopterygii</taxon>
        <taxon>Salmoniformes</taxon>
        <taxon>Salmonidae</taxon>
        <taxon>Salmoninae</taxon>
        <taxon>Oncorhynchus</taxon>
    </lineage>
</organism>
<dbReference type="AlphaFoldDB" id="A0A8C7SCB9"/>
<dbReference type="InterPro" id="IPR018491">
    <property type="entry name" value="SLC12_C"/>
</dbReference>
<dbReference type="GO" id="GO:1990573">
    <property type="term" value="P:potassium ion import across plasma membrane"/>
    <property type="evidence" value="ECO:0007669"/>
    <property type="project" value="TreeGrafter"/>
</dbReference>
<keyword evidence="9 16" id="KW-1133">Transmembrane helix</keyword>
<evidence type="ECO:0000256" key="13">
    <source>
        <dbReference type="ARBA" id="ARBA00023214"/>
    </source>
</evidence>
<evidence type="ECO:0000256" key="10">
    <source>
        <dbReference type="ARBA" id="ARBA00023065"/>
    </source>
</evidence>
<keyword evidence="7" id="KW-0769">Symport</keyword>
<dbReference type="GO" id="GO:0007268">
    <property type="term" value="P:chemical synaptic transmission"/>
    <property type="evidence" value="ECO:0007669"/>
    <property type="project" value="TreeGrafter"/>
</dbReference>
<dbReference type="Pfam" id="PF03522">
    <property type="entry name" value="SLC12"/>
    <property type="match status" value="2"/>
</dbReference>
<keyword evidence="10" id="KW-0406">Ion transport</keyword>
<evidence type="ECO:0000259" key="18">
    <source>
        <dbReference type="Pfam" id="PF00324"/>
    </source>
</evidence>
<keyword evidence="2" id="KW-0813">Transport</keyword>
<comment type="subcellular location">
    <subcellularLocation>
        <location evidence="1">Cell membrane</location>
        <topology evidence="1">Multi-pass membrane protein</topology>
    </subcellularLocation>
</comment>
<dbReference type="GO" id="GO:0055075">
    <property type="term" value="P:potassium ion homeostasis"/>
    <property type="evidence" value="ECO:0007669"/>
    <property type="project" value="TreeGrafter"/>
</dbReference>
<feature type="domain" description="Amino acid permease/ SLC12A" evidence="18">
    <location>
        <begin position="385"/>
        <end position="678"/>
    </location>
</feature>
<evidence type="ECO:0000313" key="20">
    <source>
        <dbReference type="Ensembl" id="ENSOMYP00000064228.2"/>
    </source>
</evidence>
<feature type="transmembrane region" description="Helical" evidence="16">
    <location>
        <begin position="559"/>
        <end position="584"/>
    </location>
</feature>
<dbReference type="Pfam" id="PF00324">
    <property type="entry name" value="AA_permease"/>
    <property type="match status" value="2"/>
</dbReference>
<feature type="chain" id="PRO_5035472117" evidence="17">
    <location>
        <begin position="23"/>
        <end position="1065"/>
    </location>
</feature>
<feature type="transmembrane region" description="Helical" evidence="16">
    <location>
        <begin position="223"/>
        <end position="242"/>
    </location>
</feature>
<dbReference type="FunFam" id="1.20.1740.10:FF:000040">
    <property type="entry name" value="Solute carrier family 12 member 6"/>
    <property type="match status" value="1"/>
</dbReference>
<dbReference type="GO" id="GO:0006884">
    <property type="term" value="P:cell volume homeostasis"/>
    <property type="evidence" value="ECO:0007669"/>
    <property type="project" value="TreeGrafter"/>
</dbReference>
<dbReference type="PRINTS" id="PR01081">
    <property type="entry name" value="KCLTRNSPORT"/>
</dbReference>
<feature type="transmembrane region" description="Helical" evidence="16">
    <location>
        <begin position="596"/>
        <end position="621"/>
    </location>
</feature>
<evidence type="ECO:0000313" key="21">
    <source>
        <dbReference type="Proteomes" id="UP000694395"/>
    </source>
</evidence>
<dbReference type="InterPro" id="IPR004842">
    <property type="entry name" value="SLC12A_fam"/>
</dbReference>
<proteinExistence type="inferred from homology"/>
<evidence type="ECO:0000256" key="4">
    <source>
        <dbReference type="ARBA" id="ARBA00022538"/>
    </source>
</evidence>
<feature type="domain" description="Amino acid permease/ SLC12A" evidence="18">
    <location>
        <begin position="96"/>
        <end position="268"/>
    </location>
</feature>
<evidence type="ECO:0000256" key="15">
    <source>
        <dbReference type="ARBA" id="ARBA00047825"/>
    </source>
</evidence>
<feature type="transmembrane region" description="Helical" evidence="16">
    <location>
        <begin position="172"/>
        <end position="202"/>
    </location>
</feature>